<accession>Q02AF5</accession>
<name>Q02AF5_SOLUE</name>
<gene>
    <name evidence="6" type="ordered locus">Acid_0968</name>
</gene>
<dbReference type="InterPro" id="IPR016161">
    <property type="entry name" value="Ald_DH/histidinol_DH"/>
</dbReference>
<organism evidence="6">
    <name type="scientific">Solibacter usitatus (strain Ellin6076)</name>
    <dbReference type="NCBI Taxonomy" id="234267"/>
    <lineage>
        <taxon>Bacteria</taxon>
        <taxon>Pseudomonadati</taxon>
        <taxon>Acidobacteriota</taxon>
        <taxon>Terriglobia</taxon>
        <taxon>Bryobacterales</taxon>
        <taxon>Solibacteraceae</taxon>
        <taxon>Candidatus Solibacter</taxon>
    </lineage>
</organism>
<dbReference type="Gene3D" id="3.40.309.10">
    <property type="entry name" value="Aldehyde Dehydrogenase, Chain A, domain 2"/>
    <property type="match status" value="1"/>
</dbReference>
<dbReference type="EMBL" id="CP000473">
    <property type="protein sequence ID" value="ABJ81967.1"/>
    <property type="molecule type" value="Genomic_DNA"/>
</dbReference>
<dbReference type="KEGG" id="sus:Acid_0968"/>
<dbReference type="eggNOG" id="COG1012">
    <property type="taxonomic scope" value="Bacteria"/>
</dbReference>
<protein>
    <submittedName>
        <fullName evidence="6">Aldehyde dehydrogenase</fullName>
    </submittedName>
</protein>
<feature type="domain" description="Aldehyde dehydrogenase" evidence="5">
    <location>
        <begin position="10"/>
        <end position="474"/>
    </location>
</feature>
<evidence type="ECO:0000256" key="3">
    <source>
        <dbReference type="PROSITE-ProRule" id="PRU10007"/>
    </source>
</evidence>
<dbReference type="FunFam" id="3.40.605.10:FF:000007">
    <property type="entry name" value="NAD/NADP-dependent betaine aldehyde dehydrogenase"/>
    <property type="match status" value="1"/>
</dbReference>
<dbReference type="AlphaFoldDB" id="Q02AF5"/>
<keyword evidence="2 4" id="KW-0560">Oxidoreductase</keyword>
<proteinExistence type="inferred from homology"/>
<dbReference type="Pfam" id="PF00171">
    <property type="entry name" value="Aldedh"/>
    <property type="match status" value="1"/>
</dbReference>
<dbReference type="CDD" id="cd07097">
    <property type="entry name" value="ALDH_KGSADH-YcbD"/>
    <property type="match status" value="1"/>
</dbReference>
<comment type="similarity">
    <text evidence="1 4">Belongs to the aldehyde dehydrogenase family.</text>
</comment>
<evidence type="ECO:0000256" key="1">
    <source>
        <dbReference type="ARBA" id="ARBA00009986"/>
    </source>
</evidence>
<evidence type="ECO:0000259" key="5">
    <source>
        <dbReference type="Pfam" id="PF00171"/>
    </source>
</evidence>
<dbReference type="PROSITE" id="PS00687">
    <property type="entry name" value="ALDEHYDE_DEHYDR_GLU"/>
    <property type="match status" value="1"/>
</dbReference>
<dbReference type="OrthoDB" id="9758906at2"/>
<sequence>MFANYINGEWIAAGATFENRNPANTDEVVAVMAKGSAADIAAAADAAGAAFPAWSAMSGPARGNILYKAADILDKTFDSVAADMTREEGKTLPEAKGEVRRAINILRYFAGEGSRLPGMLVPSERDRVHMFALRKPVGVVGLITPWNFPSAIPAWKLAPALICGNTVVIKPASAAPLSAWRIVEALHQAGIPKGVVNFIAGSGGELGQALVNAAPLKAVSFTGSCEIGDWLHAEASKRRLRIQLEMGGKNPTIVLADADFGSAVENVVNAAFFSTGQKCTATSRAIVEDAIYDKFVAAVVARTRKLKVGDGMQPGIDIGPCVDQSQMETVLRYIEIGRKECGEPACGGKRLTEGALAKGYFVEPTVFAGVTPDQTIAREEIFGPVLAIMRARDFEDAMSIANSIPFGLSSSIQTTNLSRAFEYIYRAEAGLLTVNLPSAGVEYQLPFGGTKDSSFGPKEQGPAALEFYSDYKTVYLKY</sequence>
<dbReference type="InParanoid" id="Q02AF5"/>
<dbReference type="STRING" id="234267.Acid_0968"/>
<dbReference type="InterPro" id="IPR016162">
    <property type="entry name" value="Ald_DH_N"/>
</dbReference>
<dbReference type="InterPro" id="IPR016160">
    <property type="entry name" value="Ald_DH_CS_CYS"/>
</dbReference>
<dbReference type="HOGENOM" id="CLU_005391_1_0_0"/>
<dbReference type="InterPro" id="IPR016163">
    <property type="entry name" value="Ald_DH_C"/>
</dbReference>
<dbReference type="PANTHER" id="PTHR11699">
    <property type="entry name" value="ALDEHYDE DEHYDROGENASE-RELATED"/>
    <property type="match status" value="1"/>
</dbReference>
<evidence type="ECO:0000256" key="4">
    <source>
        <dbReference type="RuleBase" id="RU003345"/>
    </source>
</evidence>
<dbReference type="FunFam" id="3.40.309.10:FF:000001">
    <property type="entry name" value="Mitochondrial aldehyde dehydrogenase 2"/>
    <property type="match status" value="1"/>
</dbReference>
<evidence type="ECO:0000256" key="2">
    <source>
        <dbReference type="ARBA" id="ARBA00023002"/>
    </source>
</evidence>
<dbReference type="Gene3D" id="3.40.605.10">
    <property type="entry name" value="Aldehyde Dehydrogenase, Chain A, domain 1"/>
    <property type="match status" value="1"/>
</dbReference>
<dbReference type="InterPro" id="IPR029510">
    <property type="entry name" value="Ald_DH_CS_GLU"/>
</dbReference>
<evidence type="ECO:0000313" key="6">
    <source>
        <dbReference type="EMBL" id="ABJ81967.1"/>
    </source>
</evidence>
<feature type="active site" evidence="3">
    <location>
        <position position="245"/>
    </location>
</feature>
<dbReference type="PROSITE" id="PS00070">
    <property type="entry name" value="ALDEHYDE_DEHYDR_CYS"/>
    <property type="match status" value="1"/>
</dbReference>
<dbReference type="InterPro" id="IPR015590">
    <property type="entry name" value="Aldehyde_DH_dom"/>
</dbReference>
<dbReference type="GO" id="GO:0016620">
    <property type="term" value="F:oxidoreductase activity, acting on the aldehyde or oxo group of donors, NAD or NADP as acceptor"/>
    <property type="evidence" value="ECO:0007669"/>
    <property type="project" value="InterPro"/>
</dbReference>
<dbReference type="SUPFAM" id="SSF53720">
    <property type="entry name" value="ALDH-like"/>
    <property type="match status" value="1"/>
</dbReference>
<reference evidence="6" key="1">
    <citation type="submission" date="2006-10" db="EMBL/GenBank/DDBJ databases">
        <title>Complete sequence of Solibacter usitatus Ellin6076.</title>
        <authorList>
            <consortium name="US DOE Joint Genome Institute"/>
            <person name="Copeland A."/>
            <person name="Lucas S."/>
            <person name="Lapidus A."/>
            <person name="Barry K."/>
            <person name="Detter J.C."/>
            <person name="Glavina del Rio T."/>
            <person name="Hammon N."/>
            <person name="Israni S."/>
            <person name="Dalin E."/>
            <person name="Tice H."/>
            <person name="Pitluck S."/>
            <person name="Thompson L.S."/>
            <person name="Brettin T."/>
            <person name="Bruce D."/>
            <person name="Han C."/>
            <person name="Tapia R."/>
            <person name="Gilna P."/>
            <person name="Schmutz J."/>
            <person name="Larimer F."/>
            <person name="Land M."/>
            <person name="Hauser L."/>
            <person name="Kyrpides N."/>
            <person name="Mikhailova N."/>
            <person name="Janssen P.H."/>
            <person name="Kuske C.R."/>
            <person name="Richardson P."/>
        </authorList>
    </citation>
    <scope>NUCLEOTIDE SEQUENCE</scope>
    <source>
        <strain evidence="6">Ellin6076</strain>
    </source>
</reference>